<dbReference type="InterPro" id="IPR040079">
    <property type="entry name" value="Glutathione_S-Trfase"/>
</dbReference>
<proteinExistence type="inferred from homology"/>
<dbReference type="PROSITE" id="PS50404">
    <property type="entry name" value="GST_NTER"/>
    <property type="match status" value="1"/>
</dbReference>
<dbReference type="SUPFAM" id="SSF52833">
    <property type="entry name" value="Thioredoxin-like"/>
    <property type="match status" value="1"/>
</dbReference>
<dbReference type="Gene3D" id="3.40.30.10">
    <property type="entry name" value="Glutaredoxin"/>
    <property type="match status" value="1"/>
</dbReference>
<sequence length="251" mass="27927">MSPKPVAIHHLHISQSERIVFLAEELGLDYQLKLYTRAPVLSPPDLSALTHQGSAPVLTSTTPSGKEFNITESNAIAEYLLTVHNPSKKLVLPSDHEDYVQYLFWLHFANGTLQSAIGRKLAASMFDPTGSHPANASVAAGIDKALRNMNNRLTATKAYLAGDEFTAADIMTVWCVTNMRQWAPVDLSPYPAILDWLGRIEKREGYRRAMDKCEGQIDWRKSLTREGPGLFPALVEIRKKAAQDTKRNSKV</sequence>
<dbReference type="OrthoDB" id="2309723at2759"/>
<evidence type="ECO:0000313" key="4">
    <source>
        <dbReference type="EMBL" id="RVX71898.1"/>
    </source>
</evidence>
<dbReference type="SUPFAM" id="SSF47616">
    <property type="entry name" value="GST C-terminal domain-like"/>
    <property type="match status" value="1"/>
</dbReference>
<dbReference type="SFLD" id="SFLDG00358">
    <property type="entry name" value="Main_(cytGST)"/>
    <property type="match status" value="1"/>
</dbReference>
<dbReference type="EMBL" id="NAJM01000015">
    <property type="protein sequence ID" value="RVX71898.1"/>
    <property type="molecule type" value="Genomic_DNA"/>
</dbReference>
<dbReference type="PROSITE" id="PS50405">
    <property type="entry name" value="GST_CTER"/>
    <property type="match status" value="1"/>
</dbReference>
<dbReference type="Gene3D" id="1.20.1050.10">
    <property type="match status" value="1"/>
</dbReference>
<dbReference type="Pfam" id="PF13409">
    <property type="entry name" value="GST_N_2"/>
    <property type="match status" value="1"/>
</dbReference>
<dbReference type="InterPro" id="IPR004046">
    <property type="entry name" value="GST_C"/>
</dbReference>
<reference evidence="4 5" key="1">
    <citation type="submission" date="2017-03" db="EMBL/GenBank/DDBJ databases">
        <title>Genomes of endolithic fungi from Antarctica.</title>
        <authorList>
            <person name="Coleine C."/>
            <person name="Masonjones S."/>
            <person name="Stajich J.E."/>
        </authorList>
    </citation>
    <scope>NUCLEOTIDE SEQUENCE [LARGE SCALE GENOMIC DNA]</scope>
    <source>
        <strain evidence="4 5">CCFEE 6314</strain>
    </source>
</reference>
<gene>
    <name evidence="4" type="ORF">B0A52_04297</name>
</gene>
<dbReference type="InterPro" id="IPR010987">
    <property type="entry name" value="Glutathione-S-Trfase_C-like"/>
</dbReference>
<evidence type="ECO:0000259" key="2">
    <source>
        <dbReference type="PROSITE" id="PS50404"/>
    </source>
</evidence>
<dbReference type="AlphaFoldDB" id="A0A438N7Z8"/>
<dbReference type="PANTHER" id="PTHR44051">
    <property type="entry name" value="GLUTATHIONE S-TRANSFERASE-RELATED"/>
    <property type="match status" value="1"/>
</dbReference>
<comment type="caution">
    <text evidence="4">The sequence shown here is derived from an EMBL/GenBank/DDBJ whole genome shotgun (WGS) entry which is preliminary data.</text>
</comment>
<protein>
    <recommendedName>
        <fullName evidence="6">Glutathione S-transferase</fullName>
    </recommendedName>
</protein>
<evidence type="ECO:0000259" key="3">
    <source>
        <dbReference type="PROSITE" id="PS50405"/>
    </source>
</evidence>
<comment type="similarity">
    <text evidence="1">Belongs to the GST superfamily.</text>
</comment>
<organism evidence="4 5">
    <name type="scientific">Exophiala mesophila</name>
    <name type="common">Black yeast-like fungus</name>
    <dbReference type="NCBI Taxonomy" id="212818"/>
    <lineage>
        <taxon>Eukaryota</taxon>
        <taxon>Fungi</taxon>
        <taxon>Dikarya</taxon>
        <taxon>Ascomycota</taxon>
        <taxon>Pezizomycotina</taxon>
        <taxon>Eurotiomycetes</taxon>
        <taxon>Chaetothyriomycetidae</taxon>
        <taxon>Chaetothyriales</taxon>
        <taxon>Herpotrichiellaceae</taxon>
        <taxon>Exophiala</taxon>
    </lineage>
</organism>
<evidence type="ECO:0000313" key="5">
    <source>
        <dbReference type="Proteomes" id="UP000288859"/>
    </source>
</evidence>
<dbReference type="InterPro" id="IPR036249">
    <property type="entry name" value="Thioredoxin-like_sf"/>
</dbReference>
<evidence type="ECO:0000256" key="1">
    <source>
        <dbReference type="ARBA" id="ARBA00007409"/>
    </source>
</evidence>
<dbReference type="Proteomes" id="UP000288859">
    <property type="component" value="Unassembled WGS sequence"/>
</dbReference>
<dbReference type="VEuPathDB" id="FungiDB:PV10_08700"/>
<dbReference type="PANTHER" id="PTHR44051:SF9">
    <property type="entry name" value="GLUTATHIONE S-TRANSFERASE 1"/>
    <property type="match status" value="1"/>
</dbReference>
<dbReference type="InterPro" id="IPR004045">
    <property type="entry name" value="Glutathione_S-Trfase_N"/>
</dbReference>
<name>A0A438N7Z8_EXOME</name>
<evidence type="ECO:0008006" key="6">
    <source>
        <dbReference type="Google" id="ProtNLM"/>
    </source>
</evidence>
<dbReference type="Pfam" id="PF00043">
    <property type="entry name" value="GST_C"/>
    <property type="match status" value="1"/>
</dbReference>
<accession>A0A438N7Z8</accession>
<dbReference type="InterPro" id="IPR036282">
    <property type="entry name" value="Glutathione-S-Trfase_C_sf"/>
</dbReference>
<feature type="domain" description="GST N-terminal" evidence="2">
    <location>
        <begin position="3"/>
        <end position="88"/>
    </location>
</feature>
<dbReference type="SFLD" id="SFLDS00019">
    <property type="entry name" value="Glutathione_Transferase_(cytos"/>
    <property type="match status" value="1"/>
</dbReference>
<feature type="domain" description="GST C-terminal" evidence="3">
    <location>
        <begin position="95"/>
        <end position="221"/>
    </location>
</feature>